<dbReference type="InterPro" id="IPR040719">
    <property type="entry name" value="DUF5597"/>
</dbReference>
<dbReference type="PANTHER" id="PTHR23421">
    <property type="entry name" value="BETA-GALACTOSIDASE RELATED"/>
    <property type="match status" value="1"/>
</dbReference>
<dbReference type="Gene3D" id="3.20.20.80">
    <property type="entry name" value="Glycosidases"/>
    <property type="match status" value="1"/>
</dbReference>
<dbReference type="GO" id="GO:0009341">
    <property type="term" value="C:beta-galactosidase complex"/>
    <property type="evidence" value="ECO:0007669"/>
    <property type="project" value="InterPro"/>
</dbReference>
<evidence type="ECO:0000256" key="2">
    <source>
        <dbReference type="ARBA" id="ARBA00022801"/>
    </source>
</evidence>
<evidence type="ECO:0000313" key="7">
    <source>
        <dbReference type="EMBL" id="HCK23650.1"/>
    </source>
</evidence>
<evidence type="ECO:0000259" key="5">
    <source>
        <dbReference type="Pfam" id="PF02449"/>
    </source>
</evidence>
<name>A0A3D2SDP7_9BACE</name>
<protein>
    <recommendedName>
        <fullName evidence="9">Glycosyl hydrolase family 35</fullName>
    </recommendedName>
</protein>
<evidence type="ECO:0008006" key="9">
    <source>
        <dbReference type="Google" id="ProtNLM"/>
    </source>
</evidence>
<dbReference type="GO" id="GO:0004565">
    <property type="term" value="F:beta-galactosidase activity"/>
    <property type="evidence" value="ECO:0007669"/>
    <property type="project" value="InterPro"/>
</dbReference>
<proteinExistence type="inferred from homology"/>
<evidence type="ECO:0000256" key="3">
    <source>
        <dbReference type="ARBA" id="ARBA00023295"/>
    </source>
</evidence>
<organism evidence="7 8">
    <name type="scientific">Bacteroides graminisolvens</name>
    <dbReference type="NCBI Taxonomy" id="477666"/>
    <lineage>
        <taxon>Bacteria</taxon>
        <taxon>Pseudomonadati</taxon>
        <taxon>Bacteroidota</taxon>
        <taxon>Bacteroidia</taxon>
        <taxon>Bacteroidales</taxon>
        <taxon>Bacteroidaceae</taxon>
        <taxon>Bacteroides</taxon>
    </lineage>
</organism>
<dbReference type="SUPFAM" id="SSF51445">
    <property type="entry name" value="(Trans)glycosidases"/>
    <property type="match status" value="1"/>
</dbReference>
<dbReference type="InterPro" id="IPR017853">
    <property type="entry name" value="GH"/>
</dbReference>
<sequence length="571" mass="64424">MRKLAFIFLFLAASWASLSAQSTLAYLTKKGTATQLIVQGKPFLILGGELGNSSASSSEDVERIFPKLQRMGLNTVLVPAYWDLIEPTEGTYNFSQIDKAINQAKKNNLKVVFLWFGAWKNSMSCYAPLWFKRDYKKYPRAYTKAGKPLEIASVFSENVYQADNRAFKKLMQHIAEVDSDGQTVIMMQIENEIGMLENARDYSKEATKLFQSQVPQQLLNYLLKNKKGLHPQMLRKWAQNGYKTQGTWQDVFGTDVYTDEIFMAFHYAQYVDKLAQTARSIHPIPLYVNAAMNSRGRKPGEYPSAGPLAHLIDIWHCGAPHIDLLAPDLYDKGFVDWVAQYKLPNNPLFIPEIKRSMNNSVQALYVFAEHDAIGFSPFSIEDGSDSPQDPLVQGYGLMKELMPVITSNQGKGVMNGLFFDAQNKERVLQYDGVKLTCRHYFTLPWDPRATDGSIWPEGGGVVLRLSKDEFLIAGNGIVVEFEKADVHSQTINTKLGEDGFAYQGGDHAQQDTSWKGESRVGIGTVDEVSIQADGSFQYVRRLNGDQTHQGRHVRISVGEFKILHVKLYEYK</sequence>
<dbReference type="AlphaFoldDB" id="A0A3D2SDP7"/>
<feature type="domain" description="DUF5597" evidence="6">
    <location>
        <begin position="392"/>
        <end position="554"/>
    </location>
</feature>
<dbReference type="Proteomes" id="UP000263098">
    <property type="component" value="Unassembled WGS sequence"/>
</dbReference>
<dbReference type="InterPro" id="IPR013529">
    <property type="entry name" value="Glyco_hydro_42_N"/>
</dbReference>
<keyword evidence="2" id="KW-0378">Hydrolase</keyword>
<feature type="domain" description="Glycoside hydrolase family 42 N-terminal" evidence="5">
    <location>
        <begin position="58"/>
        <end position="259"/>
    </location>
</feature>
<evidence type="ECO:0000256" key="1">
    <source>
        <dbReference type="ARBA" id="ARBA00009809"/>
    </source>
</evidence>
<evidence type="ECO:0000259" key="6">
    <source>
        <dbReference type="Pfam" id="PF18120"/>
    </source>
</evidence>
<comment type="similarity">
    <text evidence="1">Belongs to the glycosyl hydrolase 35 family.</text>
</comment>
<accession>A0A3D2SDP7</accession>
<evidence type="ECO:0000256" key="4">
    <source>
        <dbReference type="SAM" id="SignalP"/>
    </source>
</evidence>
<feature type="chain" id="PRO_5017778789" description="Glycosyl hydrolase family 35" evidence="4">
    <location>
        <begin position="20"/>
        <end position="571"/>
    </location>
</feature>
<reference evidence="7 8" key="1">
    <citation type="journal article" date="2018" name="Nat. Biotechnol.">
        <title>A standardized bacterial taxonomy based on genome phylogeny substantially revises the tree of life.</title>
        <authorList>
            <person name="Parks D.H."/>
            <person name="Chuvochina M."/>
            <person name="Waite D.W."/>
            <person name="Rinke C."/>
            <person name="Skarshewski A."/>
            <person name="Chaumeil P.A."/>
            <person name="Hugenholtz P."/>
        </authorList>
    </citation>
    <scope>NUCLEOTIDE SEQUENCE [LARGE SCALE GENOMIC DNA]</scope>
    <source>
        <strain evidence="7">UBA9667</strain>
    </source>
</reference>
<comment type="caution">
    <text evidence="7">The sequence shown here is derived from an EMBL/GenBank/DDBJ whole genome shotgun (WGS) entry which is preliminary data.</text>
</comment>
<keyword evidence="3" id="KW-0326">Glycosidase</keyword>
<feature type="signal peptide" evidence="4">
    <location>
        <begin position="1"/>
        <end position="19"/>
    </location>
</feature>
<dbReference type="Pfam" id="PF02449">
    <property type="entry name" value="Glyco_hydro_42"/>
    <property type="match status" value="1"/>
</dbReference>
<evidence type="ECO:0000313" key="8">
    <source>
        <dbReference type="Proteomes" id="UP000263098"/>
    </source>
</evidence>
<dbReference type="GO" id="GO:0005975">
    <property type="term" value="P:carbohydrate metabolic process"/>
    <property type="evidence" value="ECO:0007669"/>
    <property type="project" value="InterPro"/>
</dbReference>
<dbReference type="EMBL" id="DPVG01000087">
    <property type="protein sequence ID" value="HCK23650.1"/>
    <property type="molecule type" value="Genomic_DNA"/>
</dbReference>
<gene>
    <name evidence="7" type="ORF">DHW31_02525</name>
</gene>
<dbReference type="InterPro" id="IPR001944">
    <property type="entry name" value="Glycoside_Hdrlase_35"/>
</dbReference>
<keyword evidence="4" id="KW-0732">Signal</keyword>
<dbReference type="Gene3D" id="2.60.220.20">
    <property type="entry name" value="putative beta-Galactosidase from caulobacter crescentus"/>
    <property type="match status" value="1"/>
</dbReference>
<dbReference type="Pfam" id="PF18120">
    <property type="entry name" value="DUF5597"/>
    <property type="match status" value="1"/>
</dbReference>